<feature type="compositionally biased region" description="Low complexity" evidence="2">
    <location>
        <begin position="142"/>
        <end position="154"/>
    </location>
</feature>
<organism evidence="5 6">
    <name type="scientific">Triangularia verruculosa</name>
    <dbReference type="NCBI Taxonomy" id="2587418"/>
    <lineage>
        <taxon>Eukaryota</taxon>
        <taxon>Fungi</taxon>
        <taxon>Dikarya</taxon>
        <taxon>Ascomycota</taxon>
        <taxon>Pezizomycotina</taxon>
        <taxon>Sordariomycetes</taxon>
        <taxon>Sordariomycetidae</taxon>
        <taxon>Sordariales</taxon>
        <taxon>Podosporaceae</taxon>
        <taxon>Triangularia</taxon>
    </lineage>
</organism>
<dbReference type="EMBL" id="MU863948">
    <property type="protein sequence ID" value="KAK4198342.1"/>
    <property type="molecule type" value="Genomic_DNA"/>
</dbReference>
<proteinExistence type="predicted"/>
<keyword evidence="1 3" id="KW-0732">Signal</keyword>
<feature type="region of interest" description="Disordered" evidence="2">
    <location>
        <begin position="96"/>
        <end position="120"/>
    </location>
</feature>
<evidence type="ECO:0000256" key="2">
    <source>
        <dbReference type="SAM" id="MobiDB-lite"/>
    </source>
</evidence>
<feature type="region of interest" description="Disordered" evidence="2">
    <location>
        <begin position="134"/>
        <end position="212"/>
    </location>
</feature>
<evidence type="ECO:0000256" key="1">
    <source>
        <dbReference type="ARBA" id="ARBA00022729"/>
    </source>
</evidence>
<feature type="domain" description="Yeast cell wall synthesis Kre9/Knh1-like N-terminal" evidence="4">
    <location>
        <begin position="27"/>
        <end position="104"/>
    </location>
</feature>
<dbReference type="Pfam" id="PF10342">
    <property type="entry name" value="Kre9_KNH"/>
    <property type="match status" value="1"/>
</dbReference>
<name>A0AAN6XIE2_9PEZI</name>
<feature type="compositionally biased region" description="Polar residues" evidence="2">
    <location>
        <begin position="111"/>
        <end position="120"/>
    </location>
</feature>
<accession>A0AAN6XIE2</accession>
<dbReference type="PANTHER" id="PTHR40633:SF1">
    <property type="entry name" value="GPI ANCHORED SERINE-THREONINE RICH PROTEIN (AFU_ORTHOLOGUE AFUA_1G03630)"/>
    <property type="match status" value="1"/>
</dbReference>
<protein>
    <submittedName>
        <fullName evidence="5">Ser-Thr-rich glycosyl-phosphatidyl-inositol-anchored membrane family-domain-containing protein</fullName>
    </submittedName>
</protein>
<dbReference type="InterPro" id="IPR018466">
    <property type="entry name" value="Kre9/Knh1-like_N"/>
</dbReference>
<gene>
    <name evidence="5" type="ORF">QBC40DRAFT_256218</name>
</gene>
<comment type="caution">
    <text evidence="5">The sequence shown here is derived from an EMBL/GenBank/DDBJ whole genome shotgun (WGS) entry which is preliminary data.</text>
</comment>
<evidence type="ECO:0000256" key="3">
    <source>
        <dbReference type="SAM" id="SignalP"/>
    </source>
</evidence>
<evidence type="ECO:0000259" key="4">
    <source>
        <dbReference type="Pfam" id="PF10342"/>
    </source>
</evidence>
<dbReference type="PANTHER" id="PTHR40633">
    <property type="entry name" value="MATRIX PROTEIN, PUTATIVE (AFU_ORTHOLOGUE AFUA_8G05410)-RELATED"/>
    <property type="match status" value="1"/>
</dbReference>
<evidence type="ECO:0000313" key="5">
    <source>
        <dbReference type="EMBL" id="KAK4198342.1"/>
    </source>
</evidence>
<dbReference type="InterPro" id="IPR052982">
    <property type="entry name" value="SRP1/TIP1-like"/>
</dbReference>
<reference evidence="5" key="1">
    <citation type="journal article" date="2023" name="Mol. Phylogenet. Evol.">
        <title>Genome-scale phylogeny and comparative genomics of the fungal order Sordariales.</title>
        <authorList>
            <person name="Hensen N."/>
            <person name="Bonometti L."/>
            <person name="Westerberg I."/>
            <person name="Brannstrom I.O."/>
            <person name="Guillou S."/>
            <person name="Cros-Aarteil S."/>
            <person name="Calhoun S."/>
            <person name="Haridas S."/>
            <person name="Kuo A."/>
            <person name="Mondo S."/>
            <person name="Pangilinan J."/>
            <person name="Riley R."/>
            <person name="LaButti K."/>
            <person name="Andreopoulos B."/>
            <person name="Lipzen A."/>
            <person name="Chen C."/>
            <person name="Yan M."/>
            <person name="Daum C."/>
            <person name="Ng V."/>
            <person name="Clum A."/>
            <person name="Steindorff A."/>
            <person name="Ohm R.A."/>
            <person name="Martin F."/>
            <person name="Silar P."/>
            <person name="Natvig D.O."/>
            <person name="Lalanne C."/>
            <person name="Gautier V."/>
            <person name="Ament-Velasquez S.L."/>
            <person name="Kruys A."/>
            <person name="Hutchinson M.I."/>
            <person name="Powell A.J."/>
            <person name="Barry K."/>
            <person name="Miller A.N."/>
            <person name="Grigoriev I.V."/>
            <person name="Debuchy R."/>
            <person name="Gladieux P."/>
            <person name="Hiltunen Thoren M."/>
            <person name="Johannesson H."/>
        </authorList>
    </citation>
    <scope>NUCLEOTIDE SEQUENCE</scope>
    <source>
        <strain evidence="5">CBS 315.58</strain>
    </source>
</reference>
<feature type="compositionally biased region" description="Low complexity" evidence="2">
    <location>
        <begin position="179"/>
        <end position="188"/>
    </location>
</feature>
<dbReference type="AlphaFoldDB" id="A0AAN6XIE2"/>
<feature type="signal peptide" evidence="3">
    <location>
        <begin position="1"/>
        <end position="18"/>
    </location>
</feature>
<dbReference type="Proteomes" id="UP001303160">
    <property type="component" value="Unassembled WGS sequence"/>
</dbReference>
<evidence type="ECO:0000313" key="6">
    <source>
        <dbReference type="Proteomes" id="UP001303160"/>
    </source>
</evidence>
<reference evidence="5" key="2">
    <citation type="submission" date="2023-05" db="EMBL/GenBank/DDBJ databases">
        <authorList>
            <consortium name="Lawrence Berkeley National Laboratory"/>
            <person name="Steindorff A."/>
            <person name="Hensen N."/>
            <person name="Bonometti L."/>
            <person name="Westerberg I."/>
            <person name="Brannstrom I.O."/>
            <person name="Guillou S."/>
            <person name="Cros-Aarteil S."/>
            <person name="Calhoun S."/>
            <person name="Haridas S."/>
            <person name="Kuo A."/>
            <person name="Mondo S."/>
            <person name="Pangilinan J."/>
            <person name="Riley R."/>
            <person name="Labutti K."/>
            <person name="Andreopoulos B."/>
            <person name="Lipzen A."/>
            <person name="Chen C."/>
            <person name="Yanf M."/>
            <person name="Daum C."/>
            <person name="Ng V."/>
            <person name="Clum A."/>
            <person name="Ohm R."/>
            <person name="Martin F."/>
            <person name="Silar P."/>
            <person name="Natvig D."/>
            <person name="Lalanne C."/>
            <person name="Gautier V."/>
            <person name="Ament-Velasquez S.L."/>
            <person name="Kruys A."/>
            <person name="Hutchinson M.I."/>
            <person name="Powell A.J."/>
            <person name="Barry K."/>
            <person name="Miller A.N."/>
            <person name="Grigoriev I.V."/>
            <person name="Debuchy R."/>
            <person name="Gladieux P."/>
            <person name="Thoren M.H."/>
            <person name="Johannesson H."/>
        </authorList>
    </citation>
    <scope>NUCLEOTIDE SEQUENCE</scope>
    <source>
        <strain evidence="5">CBS 315.58</strain>
    </source>
</reference>
<sequence length="228" mass="23471">MAKVTLTLLATFATIGQAIKLTNSDWDVVAGEAFTIKWTAAEGPVSIRLKSGPSNNLQSVQEIASSHPGESFTWTVPTTLDDTQYAIEVEDDSGNINYSGQFSVSGHDDSQTGTGSAGEHTTTTNAAVISSSALADVSSAPTSTLETEVSSSTSKAHDNVSASEMPMDSADSTKHETRTVSTLTTTRTNEPSATESDATESGIPNSGNAGLGRSSLIGAVVGVLLLVN</sequence>
<feature type="chain" id="PRO_5043005098" evidence="3">
    <location>
        <begin position="19"/>
        <end position="228"/>
    </location>
</feature>
<keyword evidence="6" id="KW-1185">Reference proteome</keyword>